<proteinExistence type="predicted"/>
<comment type="caution">
    <text evidence="2">The sequence shown here is derived from an EMBL/GenBank/DDBJ whole genome shotgun (WGS) entry which is preliminary data.</text>
</comment>
<keyword evidence="3" id="KW-1185">Reference proteome</keyword>
<gene>
    <name evidence="2" type="ORF">GCM10023198_50520</name>
</gene>
<dbReference type="EMBL" id="BAABHM010000033">
    <property type="protein sequence ID" value="GAA4720427.1"/>
    <property type="molecule type" value="Genomic_DNA"/>
</dbReference>
<evidence type="ECO:0000313" key="2">
    <source>
        <dbReference type="EMBL" id="GAA4720427.1"/>
    </source>
</evidence>
<feature type="region of interest" description="Disordered" evidence="1">
    <location>
        <begin position="1"/>
        <end position="20"/>
    </location>
</feature>
<dbReference type="InterPro" id="IPR007822">
    <property type="entry name" value="LANC-like"/>
</dbReference>
<dbReference type="SUPFAM" id="SSF158745">
    <property type="entry name" value="LanC-like"/>
    <property type="match status" value="1"/>
</dbReference>
<reference evidence="3" key="1">
    <citation type="journal article" date="2019" name="Int. J. Syst. Evol. Microbiol.">
        <title>The Global Catalogue of Microorganisms (GCM) 10K type strain sequencing project: providing services to taxonomists for standard genome sequencing and annotation.</title>
        <authorList>
            <consortium name="The Broad Institute Genomics Platform"/>
            <consortium name="The Broad Institute Genome Sequencing Center for Infectious Disease"/>
            <person name="Wu L."/>
            <person name="Ma J."/>
        </authorList>
    </citation>
    <scope>NUCLEOTIDE SEQUENCE [LARGE SCALE GENOMIC DNA]</scope>
    <source>
        <strain evidence="3">JCM 17975</strain>
    </source>
</reference>
<dbReference type="SMART" id="SM01260">
    <property type="entry name" value="LANC_like"/>
    <property type="match status" value="1"/>
</dbReference>
<dbReference type="InterPro" id="IPR033889">
    <property type="entry name" value="LanC"/>
</dbReference>
<evidence type="ECO:0000313" key="3">
    <source>
        <dbReference type="Proteomes" id="UP001500843"/>
    </source>
</evidence>
<protein>
    <recommendedName>
        <fullName evidence="4">Lanthionine synthetase-like protein</fullName>
    </recommendedName>
</protein>
<accession>A0ABP8Y2N4</accession>
<dbReference type="PRINTS" id="PR01955">
    <property type="entry name" value="LANCFRANKIA"/>
</dbReference>
<dbReference type="RefSeq" id="WP_253877793.1">
    <property type="nucleotide sequence ID" value="NZ_BAABHM010000033.1"/>
</dbReference>
<evidence type="ECO:0000256" key="1">
    <source>
        <dbReference type="SAM" id="MobiDB-lite"/>
    </source>
</evidence>
<name>A0ABP8Y2N4_9MICO</name>
<evidence type="ECO:0008006" key="4">
    <source>
        <dbReference type="Google" id="ProtNLM"/>
    </source>
</evidence>
<dbReference type="CDD" id="cd04793">
    <property type="entry name" value="LanC"/>
    <property type="match status" value="1"/>
</dbReference>
<dbReference type="PRINTS" id="PR01950">
    <property type="entry name" value="LANCSUPER"/>
</dbReference>
<organism evidence="2 3">
    <name type="scientific">Promicromonospora umidemergens</name>
    <dbReference type="NCBI Taxonomy" id="629679"/>
    <lineage>
        <taxon>Bacteria</taxon>
        <taxon>Bacillati</taxon>
        <taxon>Actinomycetota</taxon>
        <taxon>Actinomycetes</taxon>
        <taxon>Micrococcales</taxon>
        <taxon>Promicromonosporaceae</taxon>
        <taxon>Promicromonospora</taxon>
    </lineage>
</organism>
<dbReference type="Pfam" id="PF05147">
    <property type="entry name" value="LANC_like"/>
    <property type="match status" value="1"/>
</dbReference>
<sequence>MSAPILNQTTAHTSPGVSSQSLAEDSAGLVLLSIEHAMTGAATWDQARAGLRALATTPVDAAQHTGLFYGAPALTFILHTAQADGRPRGQATLSRLDDLVSRIVRARLDAAAHRSASDAAPEFAEYDLFHGLTGLGALLLLRRPSSDVLADVLHYVVDLAQPRIRDDIMLPGWWVDHDPDPSAPTPGGHANLGMAHGAAALLALLGTAARRGIIVDGQLDAIAALLNWFDQWRQNGPRGTWWPQWLTRDELRTGRPTDSHPPRVSWCYGAPGIARAIQIGAIATGDHTRRATAEAAIASALTSEQIERLTDPGLCHGIAGLHQTAYRAALDAIDTTIADRLTAVAPYLARSATIDGADSPGEGGGDRSFLTGRSGVDLAASTLHHHRPPTSGWDACLLIS</sequence>
<dbReference type="Gene3D" id="1.50.10.20">
    <property type="match status" value="1"/>
</dbReference>
<dbReference type="Proteomes" id="UP001500843">
    <property type="component" value="Unassembled WGS sequence"/>
</dbReference>